<name>B8ATR8_ORYSI</name>
<protein>
    <submittedName>
        <fullName evidence="1">Uncharacterized protein</fullName>
    </submittedName>
</protein>
<evidence type="ECO:0000313" key="1">
    <source>
        <dbReference type="EMBL" id="EEC77278.1"/>
    </source>
</evidence>
<gene>
    <name evidence="1" type="ORF">OsI_15910</name>
</gene>
<reference evidence="1 2" key="1">
    <citation type="journal article" date="2005" name="PLoS Biol.">
        <title>The genomes of Oryza sativa: a history of duplications.</title>
        <authorList>
            <person name="Yu J."/>
            <person name="Wang J."/>
            <person name="Lin W."/>
            <person name="Li S."/>
            <person name="Li H."/>
            <person name="Zhou J."/>
            <person name="Ni P."/>
            <person name="Dong W."/>
            <person name="Hu S."/>
            <person name="Zeng C."/>
            <person name="Zhang J."/>
            <person name="Zhang Y."/>
            <person name="Li R."/>
            <person name="Xu Z."/>
            <person name="Li S."/>
            <person name="Li X."/>
            <person name="Zheng H."/>
            <person name="Cong L."/>
            <person name="Lin L."/>
            <person name="Yin J."/>
            <person name="Geng J."/>
            <person name="Li G."/>
            <person name="Shi J."/>
            <person name="Liu J."/>
            <person name="Lv H."/>
            <person name="Li J."/>
            <person name="Wang J."/>
            <person name="Deng Y."/>
            <person name="Ran L."/>
            <person name="Shi X."/>
            <person name="Wang X."/>
            <person name="Wu Q."/>
            <person name="Li C."/>
            <person name="Ren X."/>
            <person name="Wang J."/>
            <person name="Wang X."/>
            <person name="Li D."/>
            <person name="Liu D."/>
            <person name="Zhang X."/>
            <person name="Ji Z."/>
            <person name="Zhao W."/>
            <person name="Sun Y."/>
            <person name="Zhang Z."/>
            <person name="Bao J."/>
            <person name="Han Y."/>
            <person name="Dong L."/>
            <person name="Ji J."/>
            <person name="Chen P."/>
            <person name="Wu S."/>
            <person name="Liu J."/>
            <person name="Xiao Y."/>
            <person name="Bu D."/>
            <person name="Tan J."/>
            <person name="Yang L."/>
            <person name="Ye C."/>
            <person name="Zhang J."/>
            <person name="Xu J."/>
            <person name="Zhou Y."/>
            <person name="Yu Y."/>
            <person name="Zhang B."/>
            <person name="Zhuang S."/>
            <person name="Wei H."/>
            <person name="Liu B."/>
            <person name="Lei M."/>
            <person name="Yu H."/>
            <person name="Li Y."/>
            <person name="Xu H."/>
            <person name="Wei S."/>
            <person name="He X."/>
            <person name="Fang L."/>
            <person name="Zhang Z."/>
            <person name="Zhang Y."/>
            <person name="Huang X."/>
            <person name="Su Z."/>
            <person name="Tong W."/>
            <person name="Li J."/>
            <person name="Tong Z."/>
            <person name="Li S."/>
            <person name="Ye J."/>
            <person name="Wang L."/>
            <person name="Fang L."/>
            <person name="Lei T."/>
            <person name="Chen C."/>
            <person name="Chen H."/>
            <person name="Xu Z."/>
            <person name="Li H."/>
            <person name="Huang H."/>
            <person name="Zhang F."/>
            <person name="Xu H."/>
            <person name="Li N."/>
            <person name="Zhao C."/>
            <person name="Li S."/>
            <person name="Dong L."/>
            <person name="Huang Y."/>
            <person name="Li L."/>
            <person name="Xi Y."/>
            <person name="Qi Q."/>
            <person name="Li W."/>
            <person name="Zhang B."/>
            <person name="Hu W."/>
            <person name="Zhang Y."/>
            <person name="Tian X."/>
            <person name="Jiao Y."/>
            <person name="Liang X."/>
            <person name="Jin J."/>
            <person name="Gao L."/>
            <person name="Zheng W."/>
            <person name="Hao B."/>
            <person name="Liu S."/>
            <person name="Wang W."/>
            <person name="Yuan L."/>
            <person name="Cao M."/>
            <person name="McDermott J."/>
            <person name="Samudrala R."/>
            <person name="Wang J."/>
            <person name="Wong G.K."/>
            <person name="Yang H."/>
        </authorList>
    </citation>
    <scope>NUCLEOTIDE SEQUENCE [LARGE SCALE GENOMIC DNA]</scope>
    <source>
        <strain evidence="2">cv. 93-11</strain>
    </source>
</reference>
<keyword evidence="2" id="KW-1185">Reference proteome</keyword>
<dbReference type="EMBL" id="CM000129">
    <property type="protein sequence ID" value="EEC77278.1"/>
    <property type="molecule type" value="Genomic_DNA"/>
</dbReference>
<proteinExistence type="predicted"/>
<dbReference type="Gramene" id="BGIOSGA015100-TA">
    <property type="protein sequence ID" value="BGIOSGA015100-PA"/>
    <property type="gene ID" value="BGIOSGA015100"/>
</dbReference>
<dbReference type="HOGENOM" id="CLU_2214329_0_0_1"/>
<dbReference type="OMA" id="HIGAGSH"/>
<accession>B8ATR8</accession>
<organism evidence="1 2">
    <name type="scientific">Oryza sativa subsp. indica</name>
    <name type="common">Rice</name>
    <dbReference type="NCBI Taxonomy" id="39946"/>
    <lineage>
        <taxon>Eukaryota</taxon>
        <taxon>Viridiplantae</taxon>
        <taxon>Streptophyta</taxon>
        <taxon>Embryophyta</taxon>
        <taxon>Tracheophyta</taxon>
        <taxon>Spermatophyta</taxon>
        <taxon>Magnoliopsida</taxon>
        <taxon>Liliopsida</taxon>
        <taxon>Poales</taxon>
        <taxon>Poaceae</taxon>
        <taxon>BOP clade</taxon>
        <taxon>Oryzoideae</taxon>
        <taxon>Oryzeae</taxon>
        <taxon>Oryzinae</taxon>
        <taxon>Oryza</taxon>
        <taxon>Oryza sativa</taxon>
    </lineage>
</organism>
<evidence type="ECO:0000313" key="2">
    <source>
        <dbReference type="Proteomes" id="UP000007015"/>
    </source>
</evidence>
<dbReference type="Proteomes" id="UP000007015">
    <property type="component" value="Chromosome 4"/>
</dbReference>
<sequence>MTYLEFLQKNQWGQEASVGAGGVQVGDVCAGSLGGHATAGVWPGRWREIGGRACAWTAAEGLENGGQERCFPYSNTRMKPKYDWEYVPVLVLDEKHIGAGSHIESTP</sequence>
<dbReference type="AlphaFoldDB" id="B8ATR8"/>